<dbReference type="Pfam" id="PF00037">
    <property type="entry name" value="Fer4"/>
    <property type="match status" value="2"/>
</dbReference>
<dbReference type="Pfam" id="PF01656">
    <property type="entry name" value="CbiA"/>
    <property type="match status" value="1"/>
</dbReference>
<organism evidence="5 6">
    <name type="scientific">Anoxynatronum sibiricum</name>
    <dbReference type="NCBI Taxonomy" id="210623"/>
    <lineage>
        <taxon>Bacteria</taxon>
        <taxon>Bacillati</taxon>
        <taxon>Bacillota</taxon>
        <taxon>Clostridia</taxon>
        <taxon>Eubacteriales</taxon>
        <taxon>Clostridiaceae</taxon>
        <taxon>Anoxynatronum</taxon>
    </lineage>
</organism>
<keyword evidence="3" id="KW-0411">Iron-sulfur</keyword>
<name>A0ABU9VP50_9CLOT</name>
<dbReference type="SUPFAM" id="SSF52540">
    <property type="entry name" value="P-loop containing nucleoside triphosphate hydrolases"/>
    <property type="match status" value="1"/>
</dbReference>
<evidence type="ECO:0000313" key="6">
    <source>
        <dbReference type="Proteomes" id="UP001407405"/>
    </source>
</evidence>
<evidence type="ECO:0000256" key="2">
    <source>
        <dbReference type="ARBA" id="ARBA00023004"/>
    </source>
</evidence>
<dbReference type="Gene3D" id="3.30.70.20">
    <property type="match status" value="1"/>
</dbReference>
<dbReference type="SUPFAM" id="SSF54862">
    <property type="entry name" value="4Fe-4S ferredoxins"/>
    <property type="match status" value="1"/>
</dbReference>
<dbReference type="PROSITE" id="PS51257">
    <property type="entry name" value="PROKAR_LIPOPROTEIN"/>
    <property type="match status" value="1"/>
</dbReference>
<dbReference type="InterPro" id="IPR027417">
    <property type="entry name" value="P-loop_NTPase"/>
</dbReference>
<dbReference type="EMBL" id="JBCITM010000001">
    <property type="protein sequence ID" value="MEN1758937.1"/>
    <property type="molecule type" value="Genomic_DNA"/>
</dbReference>
<feature type="domain" description="4Fe-4S ferredoxin-type" evidence="4">
    <location>
        <begin position="60"/>
        <end position="87"/>
    </location>
</feature>
<dbReference type="InterPro" id="IPR017900">
    <property type="entry name" value="4Fe4S_Fe_S_CS"/>
</dbReference>
<feature type="domain" description="4Fe-4S ferredoxin-type" evidence="4">
    <location>
        <begin position="88"/>
        <end position="117"/>
    </location>
</feature>
<keyword evidence="2" id="KW-0408">Iron</keyword>
<evidence type="ECO:0000256" key="1">
    <source>
        <dbReference type="ARBA" id="ARBA00022723"/>
    </source>
</evidence>
<dbReference type="PANTHER" id="PTHR43534">
    <property type="entry name" value="MIND SUPERFAMILY P-LOOP ATPASE CONTAINING AN INSERTED FERREDOXIN DOMAIN"/>
    <property type="match status" value="1"/>
</dbReference>
<protein>
    <submittedName>
        <fullName evidence="5">4Fe-4S binding protein</fullName>
    </submittedName>
</protein>
<keyword evidence="6" id="KW-1185">Reference proteome</keyword>
<dbReference type="Proteomes" id="UP001407405">
    <property type="component" value="Unassembled WGS sequence"/>
</dbReference>
<dbReference type="InterPro" id="IPR017896">
    <property type="entry name" value="4Fe4S_Fe-S-bd"/>
</dbReference>
<keyword evidence="1" id="KW-0479">Metal-binding</keyword>
<evidence type="ECO:0000256" key="3">
    <source>
        <dbReference type="ARBA" id="ARBA00023014"/>
    </source>
</evidence>
<proteinExistence type="predicted"/>
<dbReference type="PROSITE" id="PS00198">
    <property type="entry name" value="4FE4S_FER_1"/>
    <property type="match status" value="1"/>
</dbReference>
<evidence type="ECO:0000259" key="4">
    <source>
        <dbReference type="PROSITE" id="PS51379"/>
    </source>
</evidence>
<dbReference type="Gene3D" id="3.40.50.300">
    <property type="entry name" value="P-loop containing nucleotide triphosphate hydrolases"/>
    <property type="match status" value="1"/>
</dbReference>
<accession>A0ABU9VP50</accession>
<dbReference type="RefSeq" id="WP_343184322.1">
    <property type="nucleotide sequence ID" value="NZ_JBCITM010000001.1"/>
</dbReference>
<sequence length="303" mass="32202">MKQLLILSGKGGTGKTTVATALIQLSAAAACADCDVDAPNLHILMHRNDPPTAEDFWGLDKAVIDTTRCVACGSCASHCRFEAIEVTPVYRVNSFACEGCGVCVHVCPTHAVTMTPAKAGNLMTYHQQPVFATARLKMGSGNSGMLVTAVKKRMKESAEKESFHQSSEALAVIDGSPGIGCPVIASITGVDLVLVVAEPSLSGISDLRRVVETARGLNTHLSVCINQWNISPENTNIIEEWCALQCIPVLGRIPYDPEVVTAINDGKSIVEVSCAAGEAVALIYEKLVRHLNQLEATGNERSM</sequence>
<comment type="caution">
    <text evidence="5">The sequence shown here is derived from an EMBL/GenBank/DDBJ whole genome shotgun (WGS) entry which is preliminary data.</text>
</comment>
<dbReference type="PROSITE" id="PS51379">
    <property type="entry name" value="4FE4S_FER_2"/>
    <property type="match status" value="2"/>
</dbReference>
<reference evidence="5 6" key="1">
    <citation type="submission" date="2024-04" db="EMBL/GenBank/DDBJ databases">
        <title>Genome sequencing and metabolic network reconstruction of aminoacids and betaine degradation by Anoxynatronum sibiricum.</title>
        <authorList>
            <person name="Detkova E.N."/>
            <person name="Boltjanskaja Y.V."/>
            <person name="Mardanov A.V."/>
            <person name="Kevbrin V."/>
        </authorList>
    </citation>
    <scope>NUCLEOTIDE SEQUENCE [LARGE SCALE GENOMIC DNA]</scope>
    <source>
        <strain evidence="5 6">Z-7981</strain>
    </source>
</reference>
<dbReference type="PANTHER" id="PTHR43534:SF1">
    <property type="entry name" value="4FE-4S CLUSTER CONTAINING PARA FAMILY ATPASE PROTEIN"/>
    <property type="match status" value="1"/>
</dbReference>
<gene>
    <name evidence="5" type="ORF">AAIG11_00495</name>
</gene>
<evidence type="ECO:0000313" key="5">
    <source>
        <dbReference type="EMBL" id="MEN1758937.1"/>
    </source>
</evidence>
<dbReference type="InterPro" id="IPR002586">
    <property type="entry name" value="CobQ/CobB/MinD/ParA_Nub-bd_dom"/>
</dbReference>